<sequence length="100" mass="11803">MIVHSLIVIVLQLSQEKHVYVNGTIESNNAEERNQFKHQNHKDDLRNEANFNNSAHLPYILFVRDVLLYVQQVLRWKINYYVHTDLPTFLSGITRTLDVL</sequence>
<name>A0A154PAI0_DUFNO</name>
<keyword evidence="1" id="KW-0732">Signal</keyword>
<dbReference type="AlphaFoldDB" id="A0A154PAI0"/>
<protein>
    <recommendedName>
        <fullName evidence="4">Secreted protein</fullName>
    </recommendedName>
</protein>
<feature type="chain" id="PRO_5007599389" description="Secreted protein" evidence="1">
    <location>
        <begin position="17"/>
        <end position="100"/>
    </location>
</feature>
<gene>
    <name evidence="2" type="ORF">WN55_10071</name>
</gene>
<reference evidence="2 3" key="1">
    <citation type="submission" date="2015-07" db="EMBL/GenBank/DDBJ databases">
        <title>The genome of Dufourea novaeangliae.</title>
        <authorList>
            <person name="Pan H."/>
            <person name="Kapheim K."/>
        </authorList>
    </citation>
    <scope>NUCLEOTIDE SEQUENCE [LARGE SCALE GENOMIC DNA]</scope>
    <source>
        <strain evidence="2">0120121106</strain>
        <tissue evidence="2">Whole body</tissue>
    </source>
</reference>
<accession>A0A154PAI0</accession>
<feature type="signal peptide" evidence="1">
    <location>
        <begin position="1"/>
        <end position="16"/>
    </location>
</feature>
<proteinExistence type="predicted"/>
<evidence type="ECO:0000313" key="2">
    <source>
        <dbReference type="EMBL" id="KZC08200.1"/>
    </source>
</evidence>
<evidence type="ECO:0008006" key="4">
    <source>
        <dbReference type="Google" id="ProtNLM"/>
    </source>
</evidence>
<keyword evidence="3" id="KW-1185">Reference proteome</keyword>
<evidence type="ECO:0000313" key="3">
    <source>
        <dbReference type="Proteomes" id="UP000076502"/>
    </source>
</evidence>
<dbReference type="EMBL" id="KQ434844">
    <property type="protein sequence ID" value="KZC08200.1"/>
    <property type="molecule type" value="Genomic_DNA"/>
</dbReference>
<evidence type="ECO:0000256" key="1">
    <source>
        <dbReference type="SAM" id="SignalP"/>
    </source>
</evidence>
<organism evidence="2 3">
    <name type="scientific">Dufourea novaeangliae</name>
    <name type="common">Sweat bee</name>
    <dbReference type="NCBI Taxonomy" id="178035"/>
    <lineage>
        <taxon>Eukaryota</taxon>
        <taxon>Metazoa</taxon>
        <taxon>Ecdysozoa</taxon>
        <taxon>Arthropoda</taxon>
        <taxon>Hexapoda</taxon>
        <taxon>Insecta</taxon>
        <taxon>Pterygota</taxon>
        <taxon>Neoptera</taxon>
        <taxon>Endopterygota</taxon>
        <taxon>Hymenoptera</taxon>
        <taxon>Apocrita</taxon>
        <taxon>Aculeata</taxon>
        <taxon>Apoidea</taxon>
        <taxon>Anthophila</taxon>
        <taxon>Halictidae</taxon>
        <taxon>Rophitinae</taxon>
        <taxon>Dufourea</taxon>
    </lineage>
</organism>
<dbReference type="Proteomes" id="UP000076502">
    <property type="component" value="Unassembled WGS sequence"/>
</dbReference>